<dbReference type="OrthoDB" id="5242272at2"/>
<sequence length="372" mass="40188">MFDTSASSQTTAGFTGRDDAAVVDIMSAAARQQNVMCAREMAAMGELYARRAPESQTDKELWALDGHAELVAELSAALRISRGRAHRRLQYAIALRERLPRFAEVFARGDVDFRVMAAVVNRTELVYDPAVVAKLDKAIAAHAGRWMRLSAPKLAERIDMWVARFDPAGTRVPGERNEDRYVSIEPIGSGLAGVWAQLHGADGVALDSRLDALAGTVCPDDPRTKKQRRADALGALVAGLDAMRCLCGSPDCAAARRSHGTEIVIHVLAEQAAVSGEADAPGYLPGFGPVPPAMLRQLAQTAKTKPLLLPPACPERGYRPSTALAEFIRCRDLTCRFPDCDQPAAVCQIDHTVPWPLGPTHPSNLKLLCVSH</sequence>
<comment type="caution">
    <text evidence="2">The sequence shown here is derived from an EMBL/GenBank/DDBJ whole genome shotgun (WGS) entry which is preliminary data.</text>
</comment>
<dbReference type="Proteomes" id="UP000193090">
    <property type="component" value="Unassembled WGS sequence"/>
</dbReference>
<evidence type="ECO:0000313" key="3">
    <source>
        <dbReference type="Proteomes" id="UP000193090"/>
    </source>
</evidence>
<dbReference type="CDD" id="cd00085">
    <property type="entry name" value="HNHc"/>
    <property type="match status" value="1"/>
</dbReference>
<dbReference type="AlphaFoldDB" id="A0A1X2EQV1"/>
<name>A0A1X2EQV1_9MYCO</name>
<dbReference type="InterPro" id="IPR003615">
    <property type="entry name" value="HNH_nuc"/>
</dbReference>
<proteinExistence type="predicted"/>
<evidence type="ECO:0000313" key="2">
    <source>
        <dbReference type="EMBL" id="ORX08071.1"/>
    </source>
</evidence>
<gene>
    <name evidence="2" type="ORF">AWC30_03950</name>
</gene>
<dbReference type="STRING" id="1798.AWC30_03950"/>
<accession>A0A1X2EQV1</accession>
<reference evidence="2 3" key="1">
    <citation type="submission" date="2016-01" db="EMBL/GenBank/DDBJ databases">
        <title>The new phylogeny of the genus Mycobacterium.</title>
        <authorList>
            <person name="Tarcisio F."/>
            <person name="Conor M."/>
            <person name="Antonella G."/>
            <person name="Elisabetta G."/>
            <person name="Giulia F.S."/>
            <person name="Sara T."/>
            <person name="Anna F."/>
            <person name="Clotilde B."/>
            <person name="Roberto B."/>
            <person name="Veronica D.S."/>
            <person name="Fabio R."/>
            <person name="Monica P."/>
            <person name="Olivier J."/>
            <person name="Enrico T."/>
            <person name="Nicola S."/>
        </authorList>
    </citation>
    <scope>NUCLEOTIDE SEQUENCE [LARGE SCALE GENOMIC DNA]</scope>
    <source>
        <strain evidence="2 3">DSM 44153</strain>
    </source>
</reference>
<feature type="domain" description="DUF222" evidence="1">
    <location>
        <begin position="29"/>
        <end position="332"/>
    </location>
</feature>
<dbReference type="InterPro" id="IPR003870">
    <property type="entry name" value="DUF222"/>
</dbReference>
<dbReference type="RefSeq" id="WP_085108436.1">
    <property type="nucleotide sequence ID" value="NZ_JACKSN010000105.1"/>
</dbReference>
<dbReference type="EMBL" id="LQPZ01000008">
    <property type="protein sequence ID" value="ORX08071.1"/>
    <property type="molecule type" value="Genomic_DNA"/>
</dbReference>
<dbReference type="Pfam" id="PF02720">
    <property type="entry name" value="DUF222"/>
    <property type="match status" value="1"/>
</dbReference>
<protein>
    <recommendedName>
        <fullName evidence="1">DUF222 domain-containing protein</fullName>
    </recommendedName>
</protein>
<evidence type="ECO:0000259" key="1">
    <source>
        <dbReference type="Pfam" id="PF02720"/>
    </source>
</evidence>
<organism evidence="2 3">
    <name type="scientific">Mycolicibacillus trivialis</name>
    <dbReference type="NCBI Taxonomy" id="1798"/>
    <lineage>
        <taxon>Bacteria</taxon>
        <taxon>Bacillati</taxon>
        <taxon>Actinomycetota</taxon>
        <taxon>Actinomycetes</taxon>
        <taxon>Mycobacteriales</taxon>
        <taxon>Mycobacteriaceae</taxon>
        <taxon>Mycolicibacillus</taxon>
    </lineage>
</organism>
<keyword evidence="3" id="KW-1185">Reference proteome</keyword>